<organism evidence="1 2">
    <name type="scientific">Sinocyclocheilus grahami</name>
    <name type="common">Dianchi golden-line fish</name>
    <name type="synonym">Barbus grahami</name>
    <dbReference type="NCBI Taxonomy" id="75366"/>
    <lineage>
        <taxon>Eukaryota</taxon>
        <taxon>Metazoa</taxon>
        <taxon>Chordata</taxon>
        <taxon>Craniata</taxon>
        <taxon>Vertebrata</taxon>
        <taxon>Euteleostomi</taxon>
        <taxon>Actinopterygii</taxon>
        <taxon>Neopterygii</taxon>
        <taxon>Teleostei</taxon>
        <taxon>Ostariophysi</taxon>
        <taxon>Cypriniformes</taxon>
        <taxon>Cyprinidae</taxon>
        <taxon>Cyprininae</taxon>
        <taxon>Sinocyclocheilus</taxon>
    </lineage>
</organism>
<dbReference type="Ensembl" id="ENSSGRT00000028080.1">
    <property type="protein sequence ID" value="ENSSGRP00000026063.1"/>
    <property type="gene ID" value="ENSSGRG00000015103.1"/>
</dbReference>
<dbReference type="InParanoid" id="A0A672LPX3"/>
<accession>A0A672LPX3</accession>
<evidence type="ECO:0000313" key="2">
    <source>
        <dbReference type="Proteomes" id="UP000472262"/>
    </source>
</evidence>
<reference evidence="1" key="2">
    <citation type="submission" date="2025-09" db="UniProtKB">
        <authorList>
            <consortium name="Ensembl"/>
        </authorList>
    </citation>
    <scope>IDENTIFICATION</scope>
</reference>
<sequence>MIDQFAPANGQLESANDQLQTSYHITASHLRWILPAGKGLTFYIGIQEENWNYAPSGHNLIIGKPIAVDE</sequence>
<name>A0A672LPX3_SINGR</name>
<proteinExistence type="predicted"/>
<protein>
    <submittedName>
        <fullName evidence="1">Uncharacterized protein</fullName>
    </submittedName>
</protein>
<reference evidence="1" key="1">
    <citation type="submission" date="2025-08" db="UniProtKB">
        <authorList>
            <consortium name="Ensembl"/>
        </authorList>
    </citation>
    <scope>IDENTIFICATION</scope>
</reference>
<keyword evidence="2" id="KW-1185">Reference proteome</keyword>
<dbReference type="AlphaFoldDB" id="A0A672LPX3"/>
<dbReference type="Proteomes" id="UP000472262">
    <property type="component" value="Unassembled WGS sequence"/>
</dbReference>
<evidence type="ECO:0000313" key="1">
    <source>
        <dbReference type="Ensembl" id="ENSSGRP00000026063.1"/>
    </source>
</evidence>